<evidence type="ECO:0000313" key="2">
    <source>
        <dbReference type="EMBL" id="BAZ84230.1"/>
    </source>
</evidence>
<evidence type="ECO:0000313" key="3">
    <source>
        <dbReference type="Proteomes" id="UP000218702"/>
    </source>
</evidence>
<dbReference type="GO" id="GO:0080153">
    <property type="term" value="P:negative regulation of reductive pentose-phosphate cycle"/>
    <property type="evidence" value="ECO:0007669"/>
    <property type="project" value="TreeGrafter"/>
</dbReference>
<gene>
    <name evidence="2" type="ORF">NIES806_04140</name>
</gene>
<dbReference type="Proteomes" id="UP000218702">
    <property type="component" value="Chromosome"/>
</dbReference>
<dbReference type="KEGG" id="dcm:NIES806_04140"/>
<dbReference type="OrthoDB" id="9553701at2"/>
<organism evidence="2 3">
    <name type="scientific">Dolichospermum compactum NIES-806</name>
    <dbReference type="NCBI Taxonomy" id="1973481"/>
    <lineage>
        <taxon>Bacteria</taxon>
        <taxon>Bacillati</taxon>
        <taxon>Cyanobacteriota</taxon>
        <taxon>Cyanophyceae</taxon>
        <taxon>Nostocales</taxon>
        <taxon>Aphanizomenonaceae</taxon>
        <taxon>Dolichospermum</taxon>
        <taxon>Dolichospermum compactum</taxon>
    </lineage>
</organism>
<dbReference type="RefSeq" id="WP_096663344.1">
    <property type="nucleotide sequence ID" value="NZ_AP018316.1"/>
</dbReference>
<dbReference type="EMBL" id="AP018316">
    <property type="protein sequence ID" value="BAZ84230.1"/>
    <property type="molecule type" value="Genomic_DNA"/>
</dbReference>
<protein>
    <recommendedName>
        <fullName evidence="1">CP12 domain-containing protein</fullName>
    </recommendedName>
</protein>
<dbReference type="AlphaFoldDB" id="A0A1Z4UY90"/>
<dbReference type="PANTHER" id="PTHR33921:SF15">
    <property type="entry name" value="CALVIN CYCLE PROTEIN CP12-2, CHLOROPLASTIC"/>
    <property type="match status" value="1"/>
</dbReference>
<dbReference type="InterPro" id="IPR039314">
    <property type="entry name" value="CP12-like"/>
</dbReference>
<reference evidence="2 3" key="1">
    <citation type="submission" date="2017-06" db="EMBL/GenBank/DDBJ databases">
        <title>Genome sequencing of cyanobaciteial culture collection at National Institute for Environmental Studies (NIES).</title>
        <authorList>
            <person name="Hirose Y."/>
            <person name="Shimura Y."/>
            <person name="Fujisawa T."/>
            <person name="Nakamura Y."/>
            <person name="Kawachi M."/>
        </authorList>
    </citation>
    <scope>NUCLEOTIDE SEQUENCE [LARGE SCALE GENOMIC DNA]</scope>
    <source>
        <strain evidence="2 3">NIES-806</strain>
    </source>
</reference>
<dbReference type="Pfam" id="PF02672">
    <property type="entry name" value="CP12"/>
    <property type="match status" value="1"/>
</dbReference>
<proteinExistence type="predicted"/>
<sequence>MTNIQEKATTEIQEKIQKEVEEARAVCDISGSNSAECAAAWDAVEELQAEASHKRQVKPKNSLEQYCDANPEADECRLYED</sequence>
<feature type="domain" description="CP12" evidence="1">
    <location>
        <begin position="12"/>
        <end position="81"/>
    </location>
</feature>
<keyword evidence="3" id="KW-1185">Reference proteome</keyword>
<evidence type="ECO:0000259" key="1">
    <source>
        <dbReference type="SMART" id="SM01093"/>
    </source>
</evidence>
<dbReference type="SMART" id="SM01093">
    <property type="entry name" value="CP12"/>
    <property type="match status" value="1"/>
</dbReference>
<dbReference type="PANTHER" id="PTHR33921">
    <property type="entry name" value="CALVIN CYCLE PROTEIN CP12-2, CHLOROPLASTIC"/>
    <property type="match status" value="1"/>
</dbReference>
<accession>A0A1Z4UY90</accession>
<name>A0A1Z4UY90_9CYAN</name>
<dbReference type="InterPro" id="IPR003823">
    <property type="entry name" value="CP12_dom"/>
</dbReference>